<accession>A0ABW4NLV4</accession>
<feature type="transmembrane region" description="Helical" evidence="1">
    <location>
        <begin position="168"/>
        <end position="190"/>
    </location>
</feature>
<dbReference type="EMBL" id="JBHUFF010000009">
    <property type="protein sequence ID" value="MFD1799236.1"/>
    <property type="molecule type" value="Genomic_DNA"/>
</dbReference>
<evidence type="ECO:0000313" key="3">
    <source>
        <dbReference type="Proteomes" id="UP001597285"/>
    </source>
</evidence>
<evidence type="ECO:0000256" key="1">
    <source>
        <dbReference type="SAM" id="Phobius"/>
    </source>
</evidence>
<evidence type="ECO:0000313" key="2">
    <source>
        <dbReference type="EMBL" id="MFD1799236.1"/>
    </source>
</evidence>
<keyword evidence="3" id="KW-1185">Reference proteome</keyword>
<feature type="transmembrane region" description="Helical" evidence="1">
    <location>
        <begin position="103"/>
        <end position="131"/>
    </location>
</feature>
<organism evidence="2 3">
    <name type="scientific">Carnobacterium antarcticum</name>
    <dbReference type="NCBI Taxonomy" id="2126436"/>
    <lineage>
        <taxon>Bacteria</taxon>
        <taxon>Bacillati</taxon>
        <taxon>Bacillota</taxon>
        <taxon>Bacilli</taxon>
        <taxon>Lactobacillales</taxon>
        <taxon>Carnobacteriaceae</taxon>
        <taxon>Carnobacterium</taxon>
    </lineage>
</organism>
<keyword evidence="1" id="KW-0472">Membrane</keyword>
<reference evidence="3" key="1">
    <citation type="journal article" date="2019" name="Int. J. Syst. Evol. Microbiol.">
        <title>The Global Catalogue of Microorganisms (GCM) 10K type strain sequencing project: providing services to taxonomists for standard genome sequencing and annotation.</title>
        <authorList>
            <consortium name="The Broad Institute Genomics Platform"/>
            <consortium name="The Broad Institute Genome Sequencing Center for Infectious Disease"/>
            <person name="Wu L."/>
            <person name="Ma J."/>
        </authorList>
    </citation>
    <scope>NUCLEOTIDE SEQUENCE [LARGE SCALE GENOMIC DNA]</scope>
    <source>
        <strain evidence="3">KCTC 42143</strain>
    </source>
</reference>
<dbReference type="Pfam" id="PF07613">
    <property type="entry name" value="DUF1576"/>
    <property type="match status" value="2"/>
</dbReference>
<feature type="transmembrane region" description="Helical" evidence="1">
    <location>
        <begin position="312"/>
        <end position="329"/>
    </location>
</feature>
<feature type="transmembrane region" description="Helical" evidence="1">
    <location>
        <begin position="240"/>
        <end position="260"/>
    </location>
</feature>
<comment type="caution">
    <text evidence="2">The sequence shown here is derived from an EMBL/GenBank/DDBJ whole genome shotgun (WGS) entry which is preliminary data.</text>
</comment>
<protein>
    <submittedName>
        <fullName evidence="2">DUF1576 domain-containing protein</fullName>
    </submittedName>
</protein>
<feature type="transmembrane region" description="Helical" evidence="1">
    <location>
        <begin position="26"/>
        <end position="46"/>
    </location>
</feature>
<feature type="transmembrane region" description="Helical" evidence="1">
    <location>
        <begin position="202"/>
        <end position="220"/>
    </location>
</feature>
<sequence length="458" mass="49381">MSTKTPATTEHIAIEPVDFVTERSKYLIFSAIAASLLLLAFVFNSPRELWEGSLVILSSPAKLVTDYFELANVGAALLNASLMMFKTLAIIRVNRVKFTGPVMAAIFTVAGFSLFGKNFYNSIPIILGVYAYAKVTKAPFSRYVLPALFGTALGPIVSEITFNLDLPLTLGFILGTLAGVLIGFLLPPLAKHFAHFHQGFSLYNIGFTAGIIGTFFISMLRSFGIKIDTVEIVSSGHNQVFSLILYGLFLVMFLIGLAYNRWNLNGYRRLLQQSGRSMPDFSALFPFGLILINMALLGILSTSYVLLVGGELNGPIIGGIFTVVGFGAAGKHIKNVAPIFLGVFVVGLFNASEIHSTSALLAALFGTTLAPISGYYGSLAGFIAGAFHMAMVLNISYLHAGMNLYNNGFSGGFIAALLAPIFDMFATIRNDRKMPPLKKPPADTVNKVLPPKIDISLD</sequence>
<dbReference type="InterPro" id="IPR011470">
    <property type="entry name" value="DUF1576"/>
</dbReference>
<name>A0ABW4NLV4_9LACT</name>
<feature type="transmembrane region" description="Helical" evidence="1">
    <location>
        <begin position="67"/>
        <end position="91"/>
    </location>
</feature>
<feature type="transmembrane region" description="Helical" evidence="1">
    <location>
        <begin position="281"/>
        <end position="306"/>
    </location>
</feature>
<keyword evidence="1" id="KW-0812">Transmembrane</keyword>
<dbReference type="Proteomes" id="UP001597285">
    <property type="component" value="Unassembled WGS sequence"/>
</dbReference>
<feature type="transmembrane region" description="Helical" evidence="1">
    <location>
        <begin position="336"/>
        <end position="352"/>
    </location>
</feature>
<gene>
    <name evidence="2" type="ORF">ACFSBK_05095</name>
</gene>
<feature type="transmembrane region" description="Helical" evidence="1">
    <location>
        <begin position="383"/>
        <end position="402"/>
    </location>
</feature>
<feature type="transmembrane region" description="Helical" evidence="1">
    <location>
        <begin position="408"/>
        <end position="428"/>
    </location>
</feature>
<dbReference type="RefSeq" id="WP_058918925.1">
    <property type="nucleotide sequence ID" value="NZ_JBHSQC010000004.1"/>
</dbReference>
<keyword evidence="1" id="KW-1133">Transmembrane helix</keyword>
<proteinExistence type="predicted"/>